<protein>
    <submittedName>
        <fullName evidence="1">Uncharacterized protein</fullName>
    </submittedName>
</protein>
<accession>A0ABR3F7R4</accession>
<proteinExistence type="predicted"/>
<reference evidence="1 2" key="1">
    <citation type="submission" date="2024-02" db="EMBL/GenBank/DDBJ databases">
        <title>A draft genome for the cacao thread blight pathogen Marasmius crinis-equi.</title>
        <authorList>
            <person name="Cohen S.P."/>
            <person name="Baruah I.K."/>
            <person name="Amoako-Attah I."/>
            <person name="Bukari Y."/>
            <person name="Meinhardt L.W."/>
            <person name="Bailey B.A."/>
        </authorList>
    </citation>
    <scope>NUCLEOTIDE SEQUENCE [LARGE SCALE GENOMIC DNA]</scope>
    <source>
        <strain evidence="1 2">GH-76</strain>
    </source>
</reference>
<organism evidence="1 2">
    <name type="scientific">Marasmius crinis-equi</name>
    <dbReference type="NCBI Taxonomy" id="585013"/>
    <lineage>
        <taxon>Eukaryota</taxon>
        <taxon>Fungi</taxon>
        <taxon>Dikarya</taxon>
        <taxon>Basidiomycota</taxon>
        <taxon>Agaricomycotina</taxon>
        <taxon>Agaricomycetes</taxon>
        <taxon>Agaricomycetidae</taxon>
        <taxon>Agaricales</taxon>
        <taxon>Marasmiineae</taxon>
        <taxon>Marasmiaceae</taxon>
        <taxon>Marasmius</taxon>
    </lineage>
</organism>
<evidence type="ECO:0000313" key="1">
    <source>
        <dbReference type="EMBL" id="KAL0571292.1"/>
    </source>
</evidence>
<name>A0ABR3F7R4_9AGAR</name>
<gene>
    <name evidence="1" type="ORF">V5O48_010669</name>
</gene>
<dbReference type="EMBL" id="JBAHYK010000791">
    <property type="protein sequence ID" value="KAL0571292.1"/>
    <property type="molecule type" value="Genomic_DNA"/>
</dbReference>
<dbReference type="Proteomes" id="UP001465976">
    <property type="component" value="Unassembled WGS sequence"/>
</dbReference>
<comment type="caution">
    <text evidence="1">The sequence shown here is derived from an EMBL/GenBank/DDBJ whole genome shotgun (WGS) entry which is preliminary data.</text>
</comment>
<evidence type="ECO:0000313" key="2">
    <source>
        <dbReference type="Proteomes" id="UP001465976"/>
    </source>
</evidence>
<keyword evidence="2" id="KW-1185">Reference proteome</keyword>
<sequence>MKLTEIFDPRTIDNQRPWTDWERWKIEIAAMPHLQRLEVSLCTWKTLYSTQIREEWAKGWMFGMQGRKNGIETIHFDWEDQSLEKYIWDPVSKEVVRVSYTHAHLP</sequence>